<dbReference type="InterPro" id="IPR023827">
    <property type="entry name" value="Peptidase_S8_Asp-AS"/>
</dbReference>
<dbReference type="PROSITE" id="PS51892">
    <property type="entry name" value="SUBTILASE"/>
    <property type="match status" value="1"/>
</dbReference>
<dbReference type="AlphaFoldDB" id="A0A9D2EMD8"/>
<evidence type="ECO:0000256" key="7">
    <source>
        <dbReference type="RuleBase" id="RU003355"/>
    </source>
</evidence>
<evidence type="ECO:0000256" key="6">
    <source>
        <dbReference type="PROSITE-ProRule" id="PRU01240"/>
    </source>
</evidence>
<dbReference type="GO" id="GO:0004252">
    <property type="term" value="F:serine-type endopeptidase activity"/>
    <property type="evidence" value="ECO:0007669"/>
    <property type="project" value="UniProtKB-UniRule"/>
</dbReference>
<reference evidence="9" key="2">
    <citation type="submission" date="2021-04" db="EMBL/GenBank/DDBJ databases">
        <authorList>
            <person name="Gilroy R."/>
        </authorList>
    </citation>
    <scope>NUCLEOTIDE SEQUENCE</scope>
    <source>
        <strain evidence="9">CHK179-28034</strain>
    </source>
</reference>
<dbReference type="PRINTS" id="PR00723">
    <property type="entry name" value="SUBTILISIN"/>
</dbReference>
<comment type="similarity">
    <text evidence="1 6 7">Belongs to the peptidase S8 family.</text>
</comment>
<dbReference type="Proteomes" id="UP000824049">
    <property type="component" value="Unassembled WGS sequence"/>
</dbReference>
<dbReference type="PROSITE" id="PS00136">
    <property type="entry name" value="SUBTILASE_ASP"/>
    <property type="match status" value="1"/>
</dbReference>
<dbReference type="GO" id="GO:0006508">
    <property type="term" value="P:proteolysis"/>
    <property type="evidence" value="ECO:0007669"/>
    <property type="project" value="UniProtKB-KW"/>
</dbReference>
<feature type="domain" description="Peptidase S8/S53" evidence="8">
    <location>
        <begin position="21"/>
        <end position="293"/>
    </location>
</feature>
<evidence type="ECO:0000256" key="4">
    <source>
        <dbReference type="ARBA" id="ARBA00022825"/>
    </source>
</evidence>
<keyword evidence="3 6" id="KW-0378">Hydrolase</keyword>
<dbReference type="InterPro" id="IPR023828">
    <property type="entry name" value="Peptidase_S8_Ser-AS"/>
</dbReference>
<dbReference type="InterPro" id="IPR022398">
    <property type="entry name" value="Peptidase_S8_His-AS"/>
</dbReference>
<dbReference type="Gene3D" id="3.40.50.200">
    <property type="entry name" value="Peptidase S8/S53 domain"/>
    <property type="match status" value="1"/>
</dbReference>
<dbReference type="PANTHER" id="PTHR43806:SF11">
    <property type="entry name" value="CEREVISIN-RELATED"/>
    <property type="match status" value="1"/>
</dbReference>
<dbReference type="Pfam" id="PF00082">
    <property type="entry name" value="Peptidase_S8"/>
    <property type="match status" value="1"/>
</dbReference>
<organism evidence="9 10">
    <name type="scientific">Candidatus Anaerobutyricum stercoris</name>
    <dbReference type="NCBI Taxonomy" id="2838457"/>
    <lineage>
        <taxon>Bacteria</taxon>
        <taxon>Bacillati</taxon>
        <taxon>Bacillota</taxon>
        <taxon>Clostridia</taxon>
        <taxon>Lachnospirales</taxon>
        <taxon>Lachnospiraceae</taxon>
        <taxon>Anaerobutyricum</taxon>
    </lineage>
</organism>
<evidence type="ECO:0000259" key="8">
    <source>
        <dbReference type="Pfam" id="PF00082"/>
    </source>
</evidence>
<dbReference type="InterPro" id="IPR050131">
    <property type="entry name" value="Peptidase_S8_subtilisin-like"/>
</dbReference>
<feature type="active site" description="Charge relay system" evidence="5 6">
    <location>
        <position position="247"/>
    </location>
</feature>
<dbReference type="InterPro" id="IPR000209">
    <property type="entry name" value="Peptidase_S8/S53_dom"/>
</dbReference>
<evidence type="ECO:0000256" key="5">
    <source>
        <dbReference type="PIRSR" id="PIRSR615500-1"/>
    </source>
</evidence>
<sequence length="303" mass="32742">MRAEWNQLLNLSQIYSRGITGKGIAAAVLDTGIYQHEDFMFPANRICCFRDFVNGREAPYDDNGHGTHVSGIIASGGFSPEGRRIGIAPEAQIAALKVLDSKGSGKISAMLHAIDWLLINYRRYGIRIVNISVGMPVKNWRDPQKDVLVQKVEELWNEGLVVVVAAGNEGPGQYTITSPGVSRKVITVGAMEESMTQRRGFGRMVHYSGCGPVPGTCVCKPDVIAPAGGILSCDNHSRAYKRRSGTSMATPVVTGVIALLLSAQPWLTNLDVKIRLMETGIDCKVPKNRQGWGAINPAGLLGI</sequence>
<dbReference type="EMBL" id="DXBR01000068">
    <property type="protein sequence ID" value="HIZ39791.1"/>
    <property type="molecule type" value="Genomic_DNA"/>
</dbReference>
<dbReference type="SUPFAM" id="SSF52743">
    <property type="entry name" value="Subtilisin-like"/>
    <property type="match status" value="1"/>
</dbReference>
<reference evidence="9" key="1">
    <citation type="journal article" date="2021" name="PeerJ">
        <title>Extensive microbial diversity within the chicken gut microbiome revealed by metagenomics and culture.</title>
        <authorList>
            <person name="Gilroy R."/>
            <person name="Ravi A."/>
            <person name="Getino M."/>
            <person name="Pursley I."/>
            <person name="Horton D.L."/>
            <person name="Alikhan N.F."/>
            <person name="Baker D."/>
            <person name="Gharbi K."/>
            <person name="Hall N."/>
            <person name="Watson M."/>
            <person name="Adriaenssens E.M."/>
            <person name="Foster-Nyarko E."/>
            <person name="Jarju S."/>
            <person name="Secka A."/>
            <person name="Antonio M."/>
            <person name="Oren A."/>
            <person name="Chaudhuri R.R."/>
            <person name="La Ragione R."/>
            <person name="Hildebrand F."/>
            <person name="Pallen M.J."/>
        </authorList>
    </citation>
    <scope>NUCLEOTIDE SEQUENCE</scope>
    <source>
        <strain evidence="9">CHK179-28034</strain>
    </source>
</reference>
<evidence type="ECO:0000313" key="9">
    <source>
        <dbReference type="EMBL" id="HIZ39791.1"/>
    </source>
</evidence>
<feature type="active site" description="Charge relay system" evidence="5 6">
    <location>
        <position position="30"/>
    </location>
</feature>
<keyword evidence="4 6" id="KW-0720">Serine protease</keyword>
<evidence type="ECO:0000256" key="2">
    <source>
        <dbReference type="ARBA" id="ARBA00022670"/>
    </source>
</evidence>
<evidence type="ECO:0000256" key="3">
    <source>
        <dbReference type="ARBA" id="ARBA00022801"/>
    </source>
</evidence>
<dbReference type="PROSITE" id="PS00138">
    <property type="entry name" value="SUBTILASE_SER"/>
    <property type="match status" value="1"/>
</dbReference>
<keyword evidence="2 6" id="KW-0645">Protease</keyword>
<dbReference type="InterPro" id="IPR036852">
    <property type="entry name" value="Peptidase_S8/S53_dom_sf"/>
</dbReference>
<dbReference type="PROSITE" id="PS00137">
    <property type="entry name" value="SUBTILASE_HIS"/>
    <property type="match status" value="1"/>
</dbReference>
<gene>
    <name evidence="9" type="ORF">H9968_07685</name>
</gene>
<protein>
    <submittedName>
        <fullName evidence="9">S8 family peptidase</fullName>
    </submittedName>
</protein>
<name>A0A9D2EMD8_9FIRM</name>
<feature type="active site" description="Charge relay system" evidence="5 6">
    <location>
        <position position="65"/>
    </location>
</feature>
<accession>A0A9D2EMD8</accession>
<evidence type="ECO:0000313" key="10">
    <source>
        <dbReference type="Proteomes" id="UP000824049"/>
    </source>
</evidence>
<dbReference type="CDD" id="cd07487">
    <property type="entry name" value="Peptidases_S8_1"/>
    <property type="match status" value="1"/>
</dbReference>
<evidence type="ECO:0000256" key="1">
    <source>
        <dbReference type="ARBA" id="ARBA00011073"/>
    </source>
</evidence>
<dbReference type="InterPro" id="IPR015500">
    <property type="entry name" value="Peptidase_S8_subtilisin-rel"/>
</dbReference>
<comment type="caution">
    <text evidence="9">The sequence shown here is derived from an EMBL/GenBank/DDBJ whole genome shotgun (WGS) entry which is preliminary data.</text>
</comment>
<proteinExistence type="inferred from homology"/>
<dbReference type="PANTHER" id="PTHR43806">
    <property type="entry name" value="PEPTIDASE S8"/>
    <property type="match status" value="1"/>
</dbReference>